<reference evidence="2" key="1">
    <citation type="submission" date="2016-10" db="EMBL/GenBank/DDBJ databases">
        <authorList>
            <person name="Varghese N."/>
            <person name="Submissions S."/>
        </authorList>
    </citation>
    <scope>NUCLEOTIDE SEQUENCE [LARGE SCALE GENOMIC DNA]</scope>
    <source>
        <strain evidence="2">CGMCC 1.7655</strain>
    </source>
</reference>
<sequence length="61" mass="6906">MVVYERLQAHSAAEMGRLAQALSLELEGWQPGTPRISRQRDETNAAFRSRCMQDWLTAAAE</sequence>
<proteinExistence type="predicted"/>
<dbReference type="RefSeq" id="WP_090756918.1">
    <property type="nucleotide sequence ID" value="NZ_FNGE01000015.1"/>
</dbReference>
<protein>
    <submittedName>
        <fullName evidence="1">Uncharacterized protein</fullName>
    </submittedName>
</protein>
<evidence type="ECO:0000313" key="2">
    <source>
        <dbReference type="Proteomes" id="UP000199555"/>
    </source>
</evidence>
<dbReference type="Proteomes" id="UP000199555">
    <property type="component" value="Unassembled WGS sequence"/>
</dbReference>
<organism evidence="1 2">
    <name type="scientific">Paracoccus chinensis</name>
    <dbReference type="NCBI Taxonomy" id="525640"/>
    <lineage>
        <taxon>Bacteria</taxon>
        <taxon>Pseudomonadati</taxon>
        <taxon>Pseudomonadota</taxon>
        <taxon>Alphaproteobacteria</taxon>
        <taxon>Rhodobacterales</taxon>
        <taxon>Paracoccaceae</taxon>
        <taxon>Paracoccus</taxon>
    </lineage>
</organism>
<dbReference type="EMBL" id="FNGE01000015">
    <property type="protein sequence ID" value="SDL62035.1"/>
    <property type="molecule type" value="Genomic_DNA"/>
</dbReference>
<dbReference type="AlphaFoldDB" id="A0A1G9LKM0"/>
<keyword evidence="2" id="KW-1185">Reference proteome</keyword>
<dbReference type="STRING" id="525640.SAMN04487971_11518"/>
<gene>
    <name evidence="1" type="ORF">SAMN04487971_11518</name>
</gene>
<accession>A0A1G9LKM0</accession>
<name>A0A1G9LKM0_9RHOB</name>
<evidence type="ECO:0000313" key="1">
    <source>
        <dbReference type="EMBL" id="SDL62035.1"/>
    </source>
</evidence>